<evidence type="ECO:0000313" key="4">
    <source>
        <dbReference type="EMBL" id="ALI55101.1"/>
    </source>
</evidence>
<evidence type="ECO:0000256" key="1">
    <source>
        <dbReference type="ARBA" id="ARBA00004167"/>
    </source>
</evidence>
<keyword evidence="4" id="KW-0808">Transferase</keyword>
<keyword evidence="3" id="KW-1133">Transmembrane helix</keyword>
<dbReference type="OrthoDB" id="1997677at2"/>
<keyword evidence="2" id="KW-0812">Transmembrane</keyword>
<dbReference type="KEGG" id="cmar:IMCC12053_1153"/>
<protein>
    <submittedName>
        <fullName evidence="4">Glycosyl transferase, group 2 family protein</fullName>
    </submittedName>
</protein>
<dbReference type="PATRIC" id="fig|1397108.4.peg.1182"/>
<dbReference type="Proteomes" id="UP000064920">
    <property type="component" value="Chromosome"/>
</dbReference>
<dbReference type="EMBL" id="CP012023">
    <property type="protein sequence ID" value="ALI55101.1"/>
    <property type="molecule type" value="Genomic_DNA"/>
</dbReference>
<keyword evidence="5" id="KW-1185">Reference proteome</keyword>
<accession>A0A0N7HIF8</accession>
<sequence>MDAVLNTVGITCVRDEGPWLLDWIAHHRAHGFSHFLIASHDCLDGSDRLLDALDAAGIITHLPFTPKAGKAVQWQALRLLQDHHVYRDADMAMFFDADEYLVLTEGATLASLLPEGVEAVPLRWHLFGNGGHAEWIDRPVTERFTRSGPNGMPVPLGHLFKSLHRPNAFDGLGVHRPKGDAIWAFASGAKAPEKFNTMAGLIHLLGVPQNEERAWLNHYSVRSVEEFILKSDRGLPNHVRKSVDAGYWAMRNFNTVEDKRIAPMLDASRSARTALAAFDTLHDICVSYHRDRLSRLKKDKEIVDLFWQCELMPTAVPPSGARFMAHIEMLKQAESKNTDG</sequence>
<dbReference type="AlphaFoldDB" id="A0A0N7HIF8"/>
<evidence type="ECO:0000313" key="5">
    <source>
        <dbReference type="Proteomes" id="UP000064920"/>
    </source>
</evidence>
<proteinExistence type="predicted"/>
<gene>
    <name evidence="4" type="ORF">IMCC12053_1153</name>
</gene>
<reference evidence="4 5" key="1">
    <citation type="submission" date="2015-05" db="EMBL/GenBank/DDBJ databases">
        <authorList>
            <person name="Wang D.B."/>
            <person name="Wang M."/>
        </authorList>
    </citation>
    <scope>NUCLEOTIDE SEQUENCE [LARGE SCALE GENOMIC DNA]</scope>
    <source>
        <strain evidence="4 5">IMCC 12053</strain>
    </source>
</reference>
<organism evidence="4 5">
    <name type="scientific">Celeribacter marinus</name>
    <dbReference type="NCBI Taxonomy" id="1397108"/>
    <lineage>
        <taxon>Bacteria</taxon>
        <taxon>Pseudomonadati</taxon>
        <taxon>Pseudomonadota</taxon>
        <taxon>Alphaproteobacteria</taxon>
        <taxon>Rhodobacterales</taxon>
        <taxon>Roseobacteraceae</taxon>
        <taxon>Celeribacter</taxon>
    </lineage>
</organism>
<evidence type="ECO:0000256" key="3">
    <source>
        <dbReference type="ARBA" id="ARBA00022989"/>
    </source>
</evidence>
<dbReference type="PANTHER" id="PTHR21461:SF69">
    <property type="entry name" value="GLYCOSYLTRANSFERASE FAMILY 92 PROTEIN"/>
    <property type="match status" value="1"/>
</dbReference>
<dbReference type="GO" id="GO:0005737">
    <property type="term" value="C:cytoplasm"/>
    <property type="evidence" value="ECO:0007669"/>
    <property type="project" value="TreeGrafter"/>
</dbReference>
<name>A0A0N7HIF8_9RHOB</name>
<evidence type="ECO:0000256" key="2">
    <source>
        <dbReference type="ARBA" id="ARBA00022692"/>
    </source>
</evidence>
<comment type="subcellular location">
    <subcellularLocation>
        <location evidence="1">Membrane</location>
        <topology evidence="1">Single-pass membrane protein</topology>
    </subcellularLocation>
</comment>
<dbReference type="GO" id="GO:0016020">
    <property type="term" value="C:membrane"/>
    <property type="evidence" value="ECO:0007669"/>
    <property type="project" value="UniProtKB-SubCell"/>
</dbReference>
<keyword evidence="3" id="KW-0472">Membrane</keyword>
<dbReference type="GO" id="GO:0016757">
    <property type="term" value="F:glycosyltransferase activity"/>
    <property type="evidence" value="ECO:0007669"/>
    <property type="project" value="TreeGrafter"/>
</dbReference>
<dbReference type="Pfam" id="PF13704">
    <property type="entry name" value="Glyco_tranf_2_4"/>
    <property type="match status" value="1"/>
</dbReference>
<dbReference type="PANTHER" id="PTHR21461">
    <property type="entry name" value="GLYCOSYLTRANSFERASE FAMILY 92 PROTEIN"/>
    <property type="match status" value="1"/>
</dbReference>
<dbReference type="STRING" id="1397108.IMCC12053_1153"/>